<protein>
    <submittedName>
        <fullName evidence="2">HNH endonuclease</fullName>
    </submittedName>
</protein>
<dbReference type="EMBL" id="JAHHHV010000011">
    <property type="protein sequence ID" value="MBW4464373.1"/>
    <property type="molecule type" value="Genomic_DNA"/>
</dbReference>
<evidence type="ECO:0000313" key="3">
    <source>
        <dbReference type="Proteomes" id="UP000707356"/>
    </source>
</evidence>
<dbReference type="InterPro" id="IPR052892">
    <property type="entry name" value="NA-targeting_endonuclease"/>
</dbReference>
<dbReference type="GO" id="GO:0008270">
    <property type="term" value="F:zinc ion binding"/>
    <property type="evidence" value="ECO:0007669"/>
    <property type="project" value="InterPro"/>
</dbReference>
<keyword evidence="2" id="KW-0255">Endonuclease</keyword>
<gene>
    <name evidence="2" type="ORF">KME07_02890</name>
</gene>
<dbReference type="Gene3D" id="1.10.30.50">
    <property type="match status" value="1"/>
</dbReference>
<keyword evidence="2" id="KW-0378">Hydrolase</keyword>
<dbReference type="Proteomes" id="UP000707356">
    <property type="component" value="Unassembled WGS sequence"/>
</dbReference>
<organism evidence="2 3">
    <name type="scientific">Pegethrix bostrychoides GSE-TBD4-15B</name>
    <dbReference type="NCBI Taxonomy" id="2839662"/>
    <lineage>
        <taxon>Bacteria</taxon>
        <taxon>Bacillati</taxon>
        <taxon>Cyanobacteriota</taxon>
        <taxon>Cyanophyceae</taxon>
        <taxon>Oculatellales</taxon>
        <taxon>Oculatellaceae</taxon>
        <taxon>Pegethrix</taxon>
    </lineage>
</organism>
<proteinExistence type="predicted"/>
<dbReference type="CDD" id="cd00085">
    <property type="entry name" value="HNHc"/>
    <property type="match status" value="1"/>
</dbReference>
<dbReference type="PANTHER" id="PTHR33877">
    <property type="entry name" value="SLL1193 PROTEIN"/>
    <property type="match status" value="1"/>
</dbReference>
<feature type="domain" description="HNH nuclease" evidence="1">
    <location>
        <begin position="66"/>
        <end position="117"/>
    </location>
</feature>
<name>A0A951P846_9CYAN</name>
<accession>A0A951P846</accession>
<keyword evidence="2" id="KW-0540">Nuclease</keyword>
<dbReference type="GO" id="GO:0004519">
    <property type="term" value="F:endonuclease activity"/>
    <property type="evidence" value="ECO:0007669"/>
    <property type="project" value="UniProtKB-KW"/>
</dbReference>
<reference evidence="2" key="1">
    <citation type="submission" date="2021-05" db="EMBL/GenBank/DDBJ databases">
        <authorList>
            <person name="Pietrasiak N."/>
            <person name="Ward R."/>
            <person name="Stajich J.E."/>
            <person name="Kurbessoian T."/>
        </authorList>
    </citation>
    <scope>NUCLEOTIDE SEQUENCE</scope>
    <source>
        <strain evidence="2">GSE-TBD4-15B</strain>
    </source>
</reference>
<dbReference type="InterPro" id="IPR002711">
    <property type="entry name" value="HNH"/>
</dbReference>
<dbReference type="PANTHER" id="PTHR33877:SF1">
    <property type="entry name" value="TYPE IV METHYL-DIRECTED RESTRICTION ENZYME ECOKMCRA"/>
    <property type="match status" value="1"/>
</dbReference>
<evidence type="ECO:0000313" key="2">
    <source>
        <dbReference type="EMBL" id="MBW4464373.1"/>
    </source>
</evidence>
<dbReference type="GO" id="GO:0003676">
    <property type="term" value="F:nucleic acid binding"/>
    <property type="evidence" value="ECO:0007669"/>
    <property type="project" value="InterPro"/>
</dbReference>
<dbReference type="InterPro" id="IPR003615">
    <property type="entry name" value="HNH_nuc"/>
</dbReference>
<dbReference type="Pfam" id="PF01844">
    <property type="entry name" value="HNH"/>
    <property type="match status" value="1"/>
</dbReference>
<dbReference type="AlphaFoldDB" id="A0A951P846"/>
<sequence length="155" mass="17372">MFKKLGYSNTVSNYFTAAPSCANLFREVLSSDSLNSARENRRVLSSVKTSSVPIAFEKLGRSSKHKLKGSVKQRFGGTCAYCGCQPRFLTLDHVVPRTQGGLDMKSNLVAVCQRCNRSKGSRPLWDWWQGSACWNEERAMRLAATVLVCKIRFVK</sequence>
<comment type="caution">
    <text evidence="2">The sequence shown here is derived from an EMBL/GenBank/DDBJ whole genome shotgun (WGS) entry which is preliminary data.</text>
</comment>
<dbReference type="SMART" id="SM00507">
    <property type="entry name" value="HNHc"/>
    <property type="match status" value="1"/>
</dbReference>
<reference evidence="2" key="2">
    <citation type="journal article" date="2022" name="Microbiol. Resour. Announc.">
        <title>Metagenome Sequencing to Explore Phylogenomics of Terrestrial Cyanobacteria.</title>
        <authorList>
            <person name="Ward R.D."/>
            <person name="Stajich J.E."/>
            <person name="Johansen J.R."/>
            <person name="Huntemann M."/>
            <person name="Clum A."/>
            <person name="Foster B."/>
            <person name="Foster B."/>
            <person name="Roux S."/>
            <person name="Palaniappan K."/>
            <person name="Varghese N."/>
            <person name="Mukherjee S."/>
            <person name="Reddy T.B.K."/>
            <person name="Daum C."/>
            <person name="Copeland A."/>
            <person name="Chen I.A."/>
            <person name="Ivanova N.N."/>
            <person name="Kyrpides N.C."/>
            <person name="Shapiro N."/>
            <person name="Eloe-Fadrosh E.A."/>
            <person name="Pietrasiak N."/>
        </authorList>
    </citation>
    <scope>NUCLEOTIDE SEQUENCE</scope>
    <source>
        <strain evidence="2">GSE-TBD4-15B</strain>
    </source>
</reference>
<evidence type="ECO:0000259" key="1">
    <source>
        <dbReference type="SMART" id="SM00507"/>
    </source>
</evidence>